<name>A0A7Y6K814_9BURK</name>
<protein>
    <submittedName>
        <fullName evidence="1">Uncharacterized protein</fullName>
    </submittedName>
</protein>
<organism evidence="1 2">
    <name type="scientific">Paraburkholderia youngii</name>
    <dbReference type="NCBI Taxonomy" id="2782701"/>
    <lineage>
        <taxon>Bacteria</taxon>
        <taxon>Pseudomonadati</taxon>
        <taxon>Pseudomonadota</taxon>
        <taxon>Betaproteobacteria</taxon>
        <taxon>Burkholderiales</taxon>
        <taxon>Burkholderiaceae</taxon>
        <taxon>Paraburkholderia</taxon>
    </lineage>
</organism>
<dbReference type="AlphaFoldDB" id="A0A7Y6K814"/>
<comment type="caution">
    <text evidence="1">The sequence shown here is derived from an EMBL/GenBank/DDBJ whole genome shotgun (WGS) entry which is preliminary data.</text>
</comment>
<evidence type="ECO:0000313" key="1">
    <source>
        <dbReference type="EMBL" id="NUY05078.1"/>
    </source>
</evidence>
<dbReference type="RefSeq" id="WP_176111552.1">
    <property type="nucleotide sequence ID" value="NZ_JAALDK010000002.1"/>
</dbReference>
<sequence>MREARVAPFAGVGRCVRDGHLQRQFGEARQTPVGIDSADGRDGIDAIQRLALAGVSIRRPVDRISPRRIAMENPVDSTPGKSLVQPMPFAIMRIGSNEKESRFN</sequence>
<reference evidence="1 2" key="1">
    <citation type="submission" date="2020-02" db="EMBL/GenBank/DDBJ databases">
        <title>Paraburkholderia simonii sp. nov. and Paraburkholderia youngii sp. nov. Brazilian and Mexican Mimosa-associated rhizobia.</title>
        <authorList>
            <person name="Mavima L."/>
            <person name="Beukes C.W."/>
            <person name="Chan W.Y."/>
            <person name="Palmer M."/>
            <person name="De Meyer S.E."/>
            <person name="James E.K."/>
            <person name="Venter S.N."/>
            <person name="Steenkamp E.T."/>
        </authorList>
    </citation>
    <scope>NUCLEOTIDE SEQUENCE [LARGE SCALE GENOMIC DNA]</scope>
    <source>
        <strain evidence="1 2">JPY169</strain>
    </source>
</reference>
<gene>
    <name evidence="1" type="ORF">G5S42_36515</name>
</gene>
<proteinExistence type="predicted"/>
<dbReference type="GeneID" id="301105857"/>
<accession>A0A7Y6K814</accession>
<dbReference type="EMBL" id="JAALDK010000002">
    <property type="protein sequence ID" value="NUY05078.1"/>
    <property type="molecule type" value="Genomic_DNA"/>
</dbReference>
<evidence type="ECO:0000313" key="2">
    <source>
        <dbReference type="Proteomes" id="UP000594380"/>
    </source>
</evidence>
<dbReference type="Proteomes" id="UP000594380">
    <property type="component" value="Unassembled WGS sequence"/>
</dbReference>